<evidence type="ECO:0000256" key="1">
    <source>
        <dbReference type="SAM" id="MobiDB-lite"/>
    </source>
</evidence>
<keyword evidence="2" id="KW-1133">Transmembrane helix</keyword>
<proteinExistence type="predicted"/>
<organism evidence="3 4">
    <name type="scientific">Pseudo-nitzschia multistriata</name>
    <dbReference type="NCBI Taxonomy" id="183589"/>
    <lineage>
        <taxon>Eukaryota</taxon>
        <taxon>Sar</taxon>
        <taxon>Stramenopiles</taxon>
        <taxon>Ochrophyta</taxon>
        <taxon>Bacillariophyta</taxon>
        <taxon>Bacillariophyceae</taxon>
        <taxon>Bacillariophycidae</taxon>
        <taxon>Bacillariales</taxon>
        <taxon>Bacillariaceae</taxon>
        <taxon>Pseudo-nitzschia</taxon>
    </lineage>
</organism>
<keyword evidence="2" id="KW-0472">Membrane</keyword>
<sequence>MKPRRRSPFRPLPAACPAPPLLRMTCLLLTLTLLTVLSMAPGALGFGFGFAATGKCGRTSTPFVVPGHPLSLFGRNRTPCAKRPLRGILPLPSRSGDPFREPGEPEEEEEGAAPVPSGGTDPGVPPQDGFDGEGFAKYLLPYAVALVGSVLATAALFRFVLLDY</sequence>
<name>A0A448ZRZ1_9STRA</name>
<evidence type="ECO:0000313" key="4">
    <source>
        <dbReference type="Proteomes" id="UP000291116"/>
    </source>
</evidence>
<reference evidence="3 4" key="1">
    <citation type="submission" date="2019-01" db="EMBL/GenBank/DDBJ databases">
        <authorList>
            <person name="Ferrante I. M."/>
        </authorList>
    </citation>
    <scope>NUCLEOTIDE SEQUENCE [LARGE SCALE GENOMIC DNA]</scope>
    <source>
        <strain evidence="3 4">B856</strain>
    </source>
</reference>
<gene>
    <name evidence="3" type="ORF">PSNMU_V1.4_AUG-EV-PASAV3_0119560</name>
</gene>
<keyword evidence="2" id="KW-0812">Transmembrane</keyword>
<evidence type="ECO:0000256" key="2">
    <source>
        <dbReference type="SAM" id="Phobius"/>
    </source>
</evidence>
<dbReference type="AlphaFoldDB" id="A0A448ZRZ1"/>
<keyword evidence="4" id="KW-1185">Reference proteome</keyword>
<dbReference type="EMBL" id="CAACVS010000669">
    <property type="protein sequence ID" value="VEU44821.1"/>
    <property type="molecule type" value="Genomic_DNA"/>
</dbReference>
<evidence type="ECO:0008006" key="5">
    <source>
        <dbReference type="Google" id="ProtNLM"/>
    </source>
</evidence>
<protein>
    <recommendedName>
        <fullName evidence="5">Transmembrane protein</fullName>
    </recommendedName>
</protein>
<feature type="region of interest" description="Disordered" evidence="1">
    <location>
        <begin position="85"/>
        <end position="129"/>
    </location>
</feature>
<accession>A0A448ZRZ1</accession>
<feature type="transmembrane region" description="Helical" evidence="2">
    <location>
        <begin position="139"/>
        <end position="161"/>
    </location>
</feature>
<evidence type="ECO:0000313" key="3">
    <source>
        <dbReference type="EMBL" id="VEU44821.1"/>
    </source>
</evidence>
<dbReference type="Proteomes" id="UP000291116">
    <property type="component" value="Unassembled WGS sequence"/>
</dbReference>